<dbReference type="RefSeq" id="WP_009684380.1">
    <property type="nucleotide sequence ID" value="NZ_CAADOK010000151.1"/>
</dbReference>
<dbReference type="PANTHER" id="PTHR30012">
    <property type="entry name" value="GENERAL SECRETION PATHWAY PROTEIN"/>
    <property type="match status" value="1"/>
</dbReference>
<dbReference type="InterPro" id="IPR042094">
    <property type="entry name" value="T2SS_GspF_sf"/>
</dbReference>
<dbReference type="GeneID" id="97170779"/>
<dbReference type="EMBL" id="MN961672">
    <property type="protein sequence ID" value="QIZ23387.1"/>
    <property type="molecule type" value="Genomic_DNA"/>
</dbReference>
<proteinExistence type="inferred from homology"/>
<dbReference type="PANTHER" id="PTHR30012:SF0">
    <property type="entry name" value="TYPE II SECRETION SYSTEM PROTEIN F-RELATED"/>
    <property type="match status" value="1"/>
</dbReference>
<protein>
    <submittedName>
        <fullName evidence="10">IncI1 plasmid conjugative transfer inner membrane protein PilR</fullName>
    </submittedName>
    <submittedName>
        <fullName evidence="9">Type II secretory pathway, component PulF</fullName>
    </submittedName>
</protein>
<evidence type="ECO:0000256" key="3">
    <source>
        <dbReference type="ARBA" id="ARBA00022475"/>
    </source>
</evidence>
<dbReference type="InterPro" id="IPR018076">
    <property type="entry name" value="T2SS_GspF_dom"/>
</dbReference>
<keyword evidence="3" id="KW-1003">Cell membrane</keyword>
<geneLocation type="plasmid" evidence="9">
    <name>p201330-IMP</name>
</geneLocation>
<dbReference type="GO" id="GO:0005886">
    <property type="term" value="C:plasma membrane"/>
    <property type="evidence" value="ECO:0007669"/>
    <property type="project" value="UniProtKB-SubCell"/>
</dbReference>
<dbReference type="Gene3D" id="1.20.81.30">
    <property type="entry name" value="Type II secretion system (T2SS), domain F"/>
    <property type="match status" value="2"/>
</dbReference>
<keyword evidence="4 7" id="KW-0812">Transmembrane</keyword>
<dbReference type="Pfam" id="PF00482">
    <property type="entry name" value="T2SSF"/>
    <property type="match status" value="2"/>
</dbReference>
<gene>
    <name evidence="9" type="primary">pulF</name>
</gene>
<keyword evidence="6 7" id="KW-0472">Membrane</keyword>
<evidence type="ECO:0000256" key="7">
    <source>
        <dbReference type="SAM" id="Phobius"/>
    </source>
</evidence>
<evidence type="ECO:0000313" key="10">
    <source>
        <dbReference type="EMBL" id="QIZ23387.1"/>
    </source>
</evidence>
<feature type="transmembrane region" description="Helical" evidence="7">
    <location>
        <begin position="178"/>
        <end position="203"/>
    </location>
</feature>
<feature type="domain" description="Type II secretion system protein GspF" evidence="8">
    <location>
        <begin position="31"/>
        <end position="153"/>
    </location>
</feature>
<name>A0A6H1Q985_PSEAI</name>
<dbReference type="InterPro" id="IPR003004">
    <property type="entry name" value="GspF/PilC"/>
</dbReference>
<sequence>MQLHDLMARLDLAVIRLQFYGSIRMELYEALSLLLENRVLLDVALKDMYKIYSENGKKPKRALAAVTYDCYREVADGKPLSKALAKWVPYQEYTLIAAGERSGDLKTSFDNCGKIITAKQDIVGAILLATVYPSFLMAMVCVMLVMVSTKLVPKLARTSNPETWSGAAAFLYEMSQYVVHYGAITLAGILIFLFLVFASLPYLRGGLRVHLDKLPPWSVYRMLHGSTFLLNVGVMIQANVSLQDSLRMMAAEASPWLRERLNAAFYGLGIGGNLGVALSKAGYDFPDKKAVQFLMILSGKDGFEDALSNFGDRWLKKSIKQIQSAAKMAIAGGIITVGVILMTVISGVSGIQDAIQAVAK</sequence>
<evidence type="ECO:0000256" key="6">
    <source>
        <dbReference type="ARBA" id="ARBA00023136"/>
    </source>
</evidence>
<evidence type="ECO:0000256" key="1">
    <source>
        <dbReference type="ARBA" id="ARBA00004651"/>
    </source>
</evidence>
<dbReference type="EMBL" id="MN961671">
    <property type="protein sequence ID" value="QIZ23199.1"/>
    <property type="molecule type" value="Genomic_DNA"/>
</dbReference>
<geneLocation type="plasmid" evidence="10">
    <name>pPA15W-NR</name>
</geneLocation>
<organism evidence="10">
    <name type="scientific">Pseudomonas aeruginosa</name>
    <dbReference type="NCBI Taxonomy" id="287"/>
    <lineage>
        <taxon>Bacteria</taxon>
        <taxon>Pseudomonadati</taxon>
        <taxon>Pseudomonadota</taxon>
        <taxon>Gammaproteobacteria</taxon>
        <taxon>Pseudomonadales</taxon>
        <taxon>Pseudomonadaceae</taxon>
        <taxon>Pseudomonas</taxon>
    </lineage>
</organism>
<accession>A0A6H1Q985</accession>
<comment type="similarity">
    <text evidence="2">Belongs to the GSP F family.</text>
</comment>
<feature type="domain" description="Type II secretion system protein GspF" evidence="8">
    <location>
        <begin position="228"/>
        <end position="347"/>
    </location>
</feature>
<comment type="subcellular location">
    <subcellularLocation>
        <location evidence="1">Cell membrane</location>
        <topology evidence="1">Multi-pass membrane protein</topology>
    </subcellularLocation>
</comment>
<evidence type="ECO:0000256" key="5">
    <source>
        <dbReference type="ARBA" id="ARBA00022989"/>
    </source>
</evidence>
<keyword evidence="5 7" id="KW-1133">Transmembrane helix</keyword>
<keyword evidence="10" id="KW-0614">Plasmid</keyword>
<evidence type="ECO:0000313" key="9">
    <source>
        <dbReference type="EMBL" id="QIZ23199.1"/>
    </source>
</evidence>
<evidence type="ECO:0000256" key="2">
    <source>
        <dbReference type="ARBA" id="ARBA00005745"/>
    </source>
</evidence>
<reference evidence="10" key="1">
    <citation type="submission" date="2020-01" db="EMBL/GenBank/DDBJ databases">
        <authorList>
            <person name="Zhou D."/>
        </authorList>
    </citation>
    <scope>NUCLEOTIDE SEQUENCE</scope>
    <source>
        <strain evidence="9">201330</strain>
        <strain evidence="10">PA15W</strain>
        <plasmid evidence="9">p201330-IMP</plasmid>
        <plasmid evidence="10">pPA15W-NR</plasmid>
    </source>
</reference>
<feature type="transmembrane region" description="Helical" evidence="7">
    <location>
        <begin position="122"/>
        <end position="147"/>
    </location>
</feature>
<evidence type="ECO:0000259" key="8">
    <source>
        <dbReference type="Pfam" id="PF00482"/>
    </source>
</evidence>
<feature type="transmembrane region" description="Helical" evidence="7">
    <location>
        <begin position="223"/>
        <end position="242"/>
    </location>
</feature>
<feature type="transmembrane region" description="Helical" evidence="7">
    <location>
        <begin position="325"/>
        <end position="345"/>
    </location>
</feature>
<dbReference type="AlphaFoldDB" id="A0A6H1Q985"/>
<evidence type="ECO:0000256" key="4">
    <source>
        <dbReference type="ARBA" id="ARBA00022692"/>
    </source>
</evidence>